<accession>A0AAN7VIW4</accession>
<dbReference type="PANTHER" id="PTHR11690">
    <property type="entry name" value="AMILORIDE-SENSITIVE SODIUM CHANNEL-RELATED"/>
    <property type="match status" value="1"/>
</dbReference>
<dbReference type="Gene3D" id="1.10.287.770">
    <property type="entry name" value="YojJ-like"/>
    <property type="match status" value="1"/>
</dbReference>
<dbReference type="InterPro" id="IPR001873">
    <property type="entry name" value="ENaC"/>
</dbReference>
<evidence type="ECO:0000256" key="12">
    <source>
        <dbReference type="RuleBase" id="RU000679"/>
    </source>
</evidence>
<evidence type="ECO:0000256" key="5">
    <source>
        <dbReference type="ARBA" id="ARBA00022692"/>
    </source>
</evidence>
<feature type="transmembrane region" description="Helical" evidence="13">
    <location>
        <begin position="362"/>
        <end position="381"/>
    </location>
</feature>
<proteinExistence type="inferred from homology"/>
<reference evidence="14 15" key="1">
    <citation type="journal article" date="2024" name="Insects">
        <title>An Improved Chromosome-Level Genome Assembly of the Firefly Pyrocoelia pectoralis.</title>
        <authorList>
            <person name="Fu X."/>
            <person name="Meyer-Rochow V.B."/>
            <person name="Ballantyne L."/>
            <person name="Zhu X."/>
        </authorList>
    </citation>
    <scope>NUCLEOTIDE SEQUENCE [LARGE SCALE GENOMIC DNA]</scope>
    <source>
        <strain evidence="14">XCY_ONT2</strain>
    </source>
</reference>
<evidence type="ECO:0000256" key="13">
    <source>
        <dbReference type="SAM" id="Phobius"/>
    </source>
</evidence>
<dbReference type="GO" id="GO:0005886">
    <property type="term" value="C:plasma membrane"/>
    <property type="evidence" value="ECO:0007669"/>
    <property type="project" value="TreeGrafter"/>
</dbReference>
<keyword evidence="15" id="KW-1185">Reference proteome</keyword>
<evidence type="ECO:0000256" key="4">
    <source>
        <dbReference type="ARBA" id="ARBA00022461"/>
    </source>
</evidence>
<gene>
    <name evidence="14" type="ORF">RI129_000226</name>
</gene>
<keyword evidence="9 13" id="KW-0472">Membrane</keyword>
<keyword evidence="5 12" id="KW-0812">Transmembrane</keyword>
<keyword evidence="7" id="KW-0915">Sodium</keyword>
<evidence type="ECO:0000313" key="14">
    <source>
        <dbReference type="EMBL" id="KAK5649197.1"/>
    </source>
</evidence>
<dbReference type="Pfam" id="PF00858">
    <property type="entry name" value="ASC"/>
    <property type="match status" value="2"/>
</dbReference>
<protein>
    <recommendedName>
        <fullName evidence="16">Sodium channel protein Nach</fullName>
    </recommendedName>
</protein>
<comment type="caution">
    <text evidence="14">The sequence shown here is derived from an EMBL/GenBank/DDBJ whole genome shotgun (WGS) entry which is preliminary data.</text>
</comment>
<name>A0AAN7VIW4_9COLE</name>
<dbReference type="EMBL" id="JAVRBK010000001">
    <property type="protein sequence ID" value="KAK5649197.1"/>
    <property type="molecule type" value="Genomic_DNA"/>
</dbReference>
<evidence type="ECO:0008006" key="16">
    <source>
        <dbReference type="Google" id="ProtNLM"/>
    </source>
</evidence>
<keyword evidence="3 12" id="KW-0813">Transport</keyword>
<organism evidence="14 15">
    <name type="scientific">Pyrocoelia pectoralis</name>
    <dbReference type="NCBI Taxonomy" id="417401"/>
    <lineage>
        <taxon>Eukaryota</taxon>
        <taxon>Metazoa</taxon>
        <taxon>Ecdysozoa</taxon>
        <taxon>Arthropoda</taxon>
        <taxon>Hexapoda</taxon>
        <taxon>Insecta</taxon>
        <taxon>Pterygota</taxon>
        <taxon>Neoptera</taxon>
        <taxon>Endopterygota</taxon>
        <taxon>Coleoptera</taxon>
        <taxon>Polyphaga</taxon>
        <taxon>Elateriformia</taxon>
        <taxon>Elateroidea</taxon>
        <taxon>Lampyridae</taxon>
        <taxon>Lampyrinae</taxon>
        <taxon>Pyrocoelia</taxon>
    </lineage>
</organism>
<evidence type="ECO:0000313" key="15">
    <source>
        <dbReference type="Proteomes" id="UP001329430"/>
    </source>
</evidence>
<evidence type="ECO:0000256" key="3">
    <source>
        <dbReference type="ARBA" id="ARBA00022448"/>
    </source>
</evidence>
<keyword evidence="6 13" id="KW-1133">Transmembrane helix</keyword>
<sequence>MYSKRENLSIWERTKSHFLFCATISSVHGIAHIVRKNVSLFERLFWALLVIAAISWSIVLGLEALERYETRPTVTSVERDHWNWNSTFPSTTICFNTLNTQSVDKIMDDLKLIGNARTEFEQFLEVLAFGGFREFSTFSNYSKSSIYFQVESYAKWVIDTRYAFESNALSHTFGEIFFHGQNEIPDYYTTGHAIEEATDSTFHLTLIHLHTPPEVKLLTVDQRQCRLRDEGILRATPIYSHHLCYMECRMRAYLKICNCTPYYFKRIENEPICDPDGMYCLFQRIDEVEALGLYSCDCLPNCDEYGIIINTVDTSSWFLGTNIGWLVVEYPNIRYKRSIIFSASNLIVQFGGTAGLFLGASILSVVEVIFFITLRLFWAVFRRRQIEQF</sequence>
<dbReference type="GO" id="GO:0015280">
    <property type="term" value="F:ligand-gated sodium channel activity"/>
    <property type="evidence" value="ECO:0007669"/>
    <property type="project" value="TreeGrafter"/>
</dbReference>
<comment type="similarity">
    <text evidence="2 12">Belongs to the amiloride-sensitive sodium channel (TC 1.A.6) family.</text>
</comment>
<feature type="transmembrane region" description="Helical" evidence="13">
    <location>
        <begin position="45"/>
        <end position="65"/>
    </location>
</feature>
<evidence type="ECO:0000256" key="2">
    <source>
        <dbReference type="ARBA" id="ARBA00007193"/>
    </source>
</evidence>
<dbReference type="Gene3D" id="1.10.287.820">
    <property type="entry name" value="Acid-sensing ion channel domain"/>
    <property type="match status" value="1"/>
</dbReference>
<keyword evidence="11 12" id="KW-0407">Ion channel</keyword>
<evidence type="ECO:0000256" key="6">
    <source>
        <dbReference type="ARBA" id="ARBA00022989"/>
    </source>
</evidence>
<comment type="subcellular location">
    <subcellularLocation>
        <location evidence="1">Membrane</location>
        <topology evidence="1">Multi-pass membrane protein</topology>
    </subcellularLocation>
</comment>
<evidence type="ECO:0000256" key="11">
    <source>
        <dbReference type="ARBA" id="ARBA00023303"/>
    </source>
</evidence>
<keyword evidence="10 12" id="KW-0739">Sodium transport</keyword>
<evidence type="ECO:0000256" key="1">
    <source>
        <dbReference type="ARBA" id="ARBA00004141"/>
    </source>
</evidence>
<dbReference type="Proteomes" id="UP001329430">
    <property type="component" value="Chromosome 1"/>
</dbReference>
<evidence type="ECO:0000256" key="8">
    <source>
        <dbReference type="ARBA" id="ARBA00023065"/>
    </source>
</evidence>
<dbReference type="PANTHER" id="PTHR11690:SF240">
    <property type="entry name" value="PICKPOCKET 25-RELATED"/>
    <property type="match status" value="1"/>
</dbReference>
<keyword evidence="4 12" id="KW-0894">Sodium channel</keyword>
<evidence type="ECO:0000256" key="9">
    <source>
        <dbReference type="ARBA" id="ARBA00023136"/>
    </source>
</evidence>
<evidence type="ECO:0000256" key="7">
    <source>
        <dbReference type="ARBA" id="ARBA00023053"/>
    </source>
</evidence>
<keyword evidence="8 12" id="KW-0406">Ion transport</keyword>
<dbReference type="AlphaFoldDB" id="A0AAN7VIW4"/>
<evidence type="ECO:0000256" key="10">
    <source>
        <dbReference type="ARBA" id="ARBA00023201"/>
    </source>
</evidence>